<evidence type="ECO:0000313" key="3">
    <source>
        <dbReference type="Proteomes" id="UP000035642"/>
    </source>
</evidence>
<keyword evidence="2" id="KW-0812">Transmembrane</keyword>
<organism evidence="3 4">
    <name type="scientific">Angiostrongylus cantonensis</name>
    <name type="common">Rat lungworm</name>
    <dbReference type="NCBI Taxonomy" id="6313"/>
    <lineage>
        <taxon>Eukaryota</taxon>
        <taxon>Metazoa</taxon>
        <taxon>Ecdysozoa</taxon>
        <taxon>Nematoda</taxon>
        <taxon>Chromadorea</taxon>
        <taxon>Rhabditida</taxon>
        <taxon>Rhabditina</taxon>
        <taxon>Rhabditomorpha</taxon>
        <taxon>Strongyloidea</taxon>
        <taxon>Metastrongylidae</taxon>
        <taxon>Angiostrongylus</taxon>
    </lineage>
</organism>
<evidence type="ECO:0000256" key="2">
    <source>
        <dbReference type="SAM" id="Phobius"/>
    </source>
</evidence>
<keyword evidence="1" id="KW-0175">Coiled coil</keyword>
<dbReference type="Proteomes" id="UP000035642">
    <property type="component" value="Unassembled WGS sequence"/>
</dbReference>
<dbReference type="WBParaSite" id="ACAC_0000459901-mRNA-1">
    <property type="protein sequence ID" value="ACAC_0000459901-mRNA-1"/>
    <property type="gene ID" value="ACAC_0000459901"/>
</dbReference>
<keyword evidence="2" id="KW-1133">Transmembrane helix</keyword>
<sequence>MLTRMRSMSDEGQPREDASLLEEFGTYVHVKLNLFYCCDDSHVLQSCNFVKLQQLYRDETRKKNQYKQDLQRLKVEYKKKCEEAVQLRAKIANISSRPTSISDVTHDPFRTPITGRVPQQRSFITSTPYNRTEDLTEATTFATNQTDSSASFSAAGIPLVSLDSGGEVLKLYPLLMNSSIFFSLIVFIFMSQN</sequence>
<evidence type="ECO:0000256" key="1">
    <source>
        <dbReference type="SAM" id="Coils"/>
    </source>
</evidence>
<keyword evidence="2" id="KW-0472">Membrane</keyword>
<proteinExistence type="predicted"/>
<accession>A0A0K0D3F4</accession>
<reference evidence="4" key="2">
    <citation type="submission" date="2017-02" db="UniProtKB">
        <authorList>
            <consortium name="WormBaseParasite"/>
        </authorList>
    </citation>
    <scope>IDENTIFICATION</scope>
</reference>
<feature type="transmembrane region" description="Helical" evidence="2">
    <location>
        <begin position="171"/>
        <end position="190"/>
    </location>
</feature>
<evidence type="ECO:0000313" key="4">
    <source>
        <dbReference type="WBParaSite" id="ACAC_0000459901-mRNA-1"/>
    </source>
</evidence>
<dbReference type="STRING" id="6313.A0A0K0D3F4"/>
<reference evidence="3" key="1">
    <citation type="submission" date="2012-09" db="EMBL/GenBank/DDBJ databases">
        <authorList>
            <person name="Martin A.A."/>
        </authorList>
    </citation>
    <scope>NUCLEOTIDE SEQUENCE</scope>
</reference>
<feature type="coiled-coil region" evidence="1">
    <location>
        <begin position="56"/>
        <end position="90"/>
    </location>
</feature>
<protein>
    <submittedName>
        <fullName evidence="4">Uncharacterized protein</fullName>
    </submittedName>
</protein>
<keyword evidence="3" id="KW-1185">Reference proteome</keyword>
<dbReference type="AlphaFoldDB" id="A0A0K0D3F4"/>
<name>A0A0K0D3F4_ANGCA</name>